<evidence type="ECO:0000259" key="7">
    <source>
        <dbReference type="PROSITE" id="PS50846"/>
    </source>
</evidence>
<dbReference type="CDD" id="cd00371">
    <property type="entry name" value="HMA"/>
    <property type="match status" value="1"/>
</dbReference>
<accession>A0A511W6G4</accession>
<reference evidence="8 9" key="1">
    <citation type="submission" date="2019-07" db="EMBL/GenBank/DDBJ databases">
        <title>Whole genome shotgun sequence of Alkalibacillus haloalkaliphilus NBRC 103110.</title>
        <authorList>
            <person name="Hosoyama A."/>
            <person name="Uohara A."/>
            <person name="Ohji S."/>
            <person name="Ichikawa N."/>
        </authorList>
    </citation>
    <scope>NUCLEOTIDE SEQUENCE [LARGE SCALE GENOMIC DNA]</scope>
    <source>
        <strain evidence="8 9">NBRC 103110</strain>
    </source>
</reference>
<organism evidence="8 9">
    <name type="scientific">Alkalibacillus haloalkaliphilus</name>
    <dbReference type="NCBI Taxonomy" id="94136"/>
    <lineage>
        <taxon>Bacteria</taxon>
        <taxon>Bacillati</taxon>
        <taxon>Bacillota</taxon>
        <taxon>Bacilli</taxon>
        <taxon>Bacillales</taxon>
        <taxon>Bacillaceae</taxon>
        <taxon>Alkalibacillus</taxon>
    </lineage>
</organism>
<proteinExistence type="predicted"/>
<keyword evidence="6" id="KW-0143">Chaperone</keyword>
<dbReference type="PANTHER" id="PTHR46594:SF4">
    <property type="entry name" value="P-TYPE CATION-TRANSPORTING ATPASE"/>
    <property type="match status" value="1"/>
</dbReference>
<dbReference type="RefSeq" id="WP_146817699.1">
    <property type="nucleotide sequence ID" value="NZ_BJYA01000018.1"/>
</dbReference>
<dbReference type="InterPro" id="IPR006122">
    <property type="entry name" value="HMA_Cu_ion-bd"/>
</dbReference>
<keyword evidence="4" id="KW-0479">Metal-binding</keyword>
<name>A0A511W6G4_9BACI</name>
<dbReference type="InterPro" id="IPR017969">
    <property type="entry name" value="Heavy-metal-associated_CS"/>
</dbReference>
<comment type="caution">
    <text evidence="8">The sequence shown here is derived from an EMBL/GenBank/DDBJ whole genome shotgun (WGS) entry which is preliminary data.</text>
</comment>
<dbReference type="PANTHER" id="PTHR46594">
    <property type="entry name" value="P-TYPE CATION-TRANSPORTING ATPASE"/>
    <property type="match status" value="1"/>
</dbReference>
<dbReference type="NCBIfam" id="TIGR00003">
    <property type="entry name" value="copper ion binding protein"/>
    <property type="match status" value="1"/>
</dbReference>
<evidence type="ECO:0000256" key="3">
    <source>
        <dbReference type="ARBA" id="ARBA00022490"/>
    </source>
</evidence>
<sequence>MELTLNVQGMSCGNCKQAVQGALKNLDGVASVEVHLDSGKVDVSFDEDTVSTEEVKEAIEEQGYDVTN</sequence>
<dbReference type="EMBL" id="BJYA01000018">
    <property type="protein sequence ID" value="GEN46684.1"/>
    <property type="molecule type" value="Genomic_DNA"/>
</dbReference>
<dbReference type="PROSITE" id="PS01047">
    <property type="entry name" value="HMA_1"/>
    <property type="match status" value="1"/>
</dbReference>
<keyword evidence="5" id="KW-0186">Copper</keyword>
<dbReference type="Pfam" id="PF00403">
    <property type="entry name" value="HMA"/>
    <property type="match status" value="1"/>
</dbReference>
<evidence type="ECO:0000256" key="5">
    <source>
        <dbReference type="ARBA" id="ARBA00023008"/>
    </source>
</evidence>
<dbReference type="Proteomes" id="UP000321440">
    <property type="component" value="Unassembled WGS sequence"/>
</dbReference>
<dbReference type="NCBIfam" id="NF033795">
    <property type="entry name" value="chaper_CopZ_Bs"/>
    <property type="match status" value="1"/>
</dbReference>
<dbReference type="InterPro" id="IPR006121">
    <property type="entry name" value="HMA_dom"/>
</dbReference>
<dbReference type="AlphaFoldDB" id="A0A511W6G4"/>
<evidence type="ECO:0000313" key="9">
    <source>
        <dbReference type="Proteomes" id="UP000321440"/>
    </source>
</evidence>
<dbReference type="PROSITE" id="PS50846">
    <property type="entry name" value="HMA_2"/>
    <property type="match status" value="1"/>
</dbReference>
<dbReference type="OrthoDB" id="9813965at2"/>
<evidence type="ECO:0000256" key="6">
    <source>
        <dbReference type="ARBA" id="ARBA00023186"/>
    </source>
</evidence>
<feature type="domain" description="HMA" evidence="7">
    <location>
        <begin position="1"/>
        <end position="67"/>
    </location>
</feature>
<protein>
    <recommendedName>
        <fullName evidence="2">Copper chaperone CopZ</fullName>
    </recommendedName>
</protein>
<evidence type="ECO:0000256" key="2">
    <source>
        <dbReference type="ARBA" id="ARBA00015313"/>
    </source>
</evidence>
<dbReference type="InterPro" id="IPR036163">
    <property type="entry name" value="HMA_dom_sf"/>
</dbReference>
<gene>
    <name evidence="8" type="primary">copZ</name>
    <name evidence="8" type="ORF">AHA02nite_24600</name>
</gene>
<comment type="subcellular location">
    <subcellularLocation>
        <location evidence="1">Cytoplasm</location>
    </subcellularLocation>
</comment>
<evidence type="ECO:0000256" key="1">
    <source>
        <dbReference type="ARBA" id="ARBA00004496"/>
    </source>
</evidence>
<dbReference type="GO" id="GO:0005507">
    <property type="term" value="F:copper ion binding"/>
    <property type="evidence" value="ECO:0007669"/>
    <property type="project" value="InterPro"/>
</dbReference>
<evidence type="ECO:0000313" key="8">
    <source>
        <dbReference type="EMBL" id="GEN46684.1"/>
    </source>
</evidence>
<dbReference type="InterPro" id="IPR049740">
    <property type="entry name" value="CopZ"/>
</dbReference>
<dbReference type="GO" id="GO:0005737">
    <property type="term" value="C:cytoplasm"/>
    <property type="evidence" value="ECO:0007669"/>
    <property type="project" value="UniProtKB-SubCell"/>
</dbReference>
<dbReference type="Gene3D" id="3.30.70.100">
    <property type="match status" value="1"/>
</dbReference>
<keyword evidence="9" id="KW-1185">Reference proteome</keyword>
<dbReference type="FunFam" id="3.30.70.100:FF:000005">
    <property type="entry name" value="Copper-exporting P-type ATPase A"/>
    <property type="match status" value="1"/>
</dbReference>
<keyword evidence="3" id="KW-0963">Cytoplasm</keyword>
<dbReference type="SUPFAM" id="SSF55008">
    <property type="entry name" value="HMA, heavy metal-associated domain"/>
    <property type="match status" value="1"/>
</dbReference>
<evidence type="ECO:0000256" key="4">
    <source>
        <dbReference type="ARBA" id="ARBA00022723"/>
    </source>
</evidence>